<dbReference type="InterPro" id="IPR011009">
    <property type="entry name" value="Kinase-like_dom_sf"/>
</dbReference>
<feature type="domain" description="Myb-like" evidence="2">
    <location>
        <begin position="285"/>
        <end position="338"/>
    </location>
</feature>
<evidence type="ECO:0000259" key="2">
    <source>
        <dbReference type="PROSITE" id="PS50090"/>
    </source>
</evidence>
<sequence>MITTIDRTHAAAVGHFELREPRMGQSSRMAISQGESCRPPSPSDTTTSSRFVSAVEEQIEHSKTHWSTLAEQSSSGLGEGGEGDCEAEESNKQEFRQLQRYPTWGGSLRTFYGEDENPFDNGELVVGNELFVCLRKSYDALGPHQEIFLEILSTLADGPSGACHHTRHRLLQPCEAEKINVREFMQLQRHPTWGTFFRTFGYEFNVHDPELLYKRVKVVDFGLSKAKVSKYSHSTLNIGTRRWMAPEVFKANADHKSPICGLPKLKNEAPNHSLFKTLDQGTRGWSVDEIRTMLELTEEALKVDRGPDIWDYVSENLWEHYGFDRASNSCENMWGILLQSYKEIQASTEFELEYRNIIERILTQKLFEDGRNDAGFSLSAPASPLCPFQFRSPSDMVLSISRCCEEMLYDEATDEEMEEVDIHSEDEELSGDSTATFESQVEIAADSHFSRINEPDYETNSNNAGRKMSADTIMEDELISRIAPFVNKQIEDTLKPLLSVLRKREEDDQMHREKLLTIKEEKLALKREKISFAHRVLANF</sequence>
<evidence type="ECO:0000313" key="4">
    <source>
        <dbReference type="Proteomes" id="UP000822688"/>
    </source>
</evidence>
<comment type="caution">
    <text evidence="3">The sequence shown here is derived from an EMBL/GenBank/DDBJ whole genome shotgun (WGS) entry which is preliminary data.</text>
</comment>
<dbReference type="Proteomes" id="UP000822688">
    <property type="component" value="Chromosome 9"/>
</dbReference>
<organism evidence="3 4">
    <name type="scientific">Ceratodon purpureus</name>
    <name type="common">Fire moss</name>
    <name type="synonym">Dicranum purpureum</name>
    <dbReference type="NCBI Taxonomy" id="3225"/>
    <lineage>
        <taxon>Eukaryota</taxon>
        <taxon>Viridiplantae</taxon>
        <taxon>Streptophyta</taxon>
        <taxon>Embryophyta</taxon>
        <taxon>Bryophyta</taxon>
        <taxon>Bryophytina</taxon>
        <taxon>Bryopsida</taxon>
        <taxon>Dicranidae</taxon>
        <taxon>Pseudoditrichales</taxon>
        <taxon>Ditrichaceae</taxon>
        <taxon>Ceratodon</taxon>
    </lineage>
</organism>
<evidence type="ECO:0000313" key="3">
    <source>
        <dbReference type="EMBL" id="KAG0561540.1"/>
    </source>
</evidence>
<dbReference type="InterPro" id="IPR001005">
    <property type="entry name" value="SANT/Myb"/>
</dbReference>
<name>A0A8T0GRC3_CERPU</name>
<evidence type="ECO:0000256" key="1">
    <source>
        <dbReference type="SAM" id="MobiDB-lite"/>
    </source>
</evidence>
<dbReference type="EMBL" id="CM026430">
    <property type="protein sequence ID" value="KAG0561540.1"/>
    <property type="molecule type" value="Genomic_DNA"/>
</dbReference>
<dbReference type="InterPro" id="IPR044822">
    <property type="entry name" value="Myb_DNA-bind_4"/>
</dbReference>
<feature type="compositionally biased region" description="Polar residues" evidence="1">
    <location>
        <begin position="24"/>
        <end position="35"/>
    </location>
</feature>
<dbReference type="Pfam" id="PF13837">
    <property type="entry name" value="Myb_DNA-bind_4"/>
    <property type="match status" value="1"/>
</dbReference>
<dbReference type="PROSITE" id="PS50090">
    <property type="entry name" value="MYB_LIKE"/>
    <property type="match status" value="1"/>
</dbReference>
<feature type="region of interest" description="Disordered" evidence="1">
    <location>
        <begin position="16"/>
        <end position="92"/>
    </location>
</feature>
<reference evidence="3" key="1">
    <citation type="submission" date="2020-06" db="EMBL/GenBank/DDBJ databases">
        <title>WGS assembly of Ceratodon purpureus strain R40.</title>
        <authorList>
            <person name="Carey S.B."/>
            <person name="Jenkins J."/>
            <person name="Shu S."/>
            <person name="Lovell J.T."/>
            <person name="Sreedasyam A."/>
            <person name="Maumus F."/>
            <person name="Tiley G.P."/>
            <person name="Fernandez-Pozo N."/>
            <person name="Barry K."/>
            <person name="Chen C."/>
            <person name="Wang M."/>
            <person name="Lipzen A."/>
            <person name="Daum C."/>
            <person name="Saski C.A."/>
            <person name="Payton A.C."/>
            <person name="Mcbreen J.C."/>
            <person name="Conrad R.E."/>
            <person name="Kollar L.M."/>
            <person name="Olsson S."/>
            <person name="Huttunen S."/>
            <person name="Landis J.B."/>
            <person name="Wickett N.J."/>
            <person name="Johnson M.G."/>
            <person name="Rensing S.A."/>
            <person name="Grimwood J."/>
            <person name="Schmutz J."/>
            <person name="Mcdaniel S.F."/>
        </authorList>
    </citation>
    <scope>NUCLEOTIDE SEQUENCE</scope>
    <source>
        <strain evidence="3">R40</strain>
    </source>
</reference>
<proteinExistence type="predicted"/>
<dbReference type="AlphaFoldDB" id="A0A8T0GRC3"/>
<accession>A0A8T0GRC3</accession>
<keyword evidence="4" id="KW-1185">Reference proteome</keyword>
<protein>
    <recommendedName>
        <fullName evidence="2">Myb-like domain-containing protein</fullName>
    </recommendedName>
</protein>
<dbReference type="Gene3D" id="1.10.510.10">
    <property type="entry name" value="Transferase(Phosphotransferase) domain 1"/>
    <property type="match status" value="1"/>
</dbReference>
<gene>
    <name evidence="3" type="ORF">KC19_9G071700</name>
</gene>
<dbReference type="SUPFAM" id="SSF56112">
    <property type="entry name" value="Protein kinase-like (PK-like)"/>
    <property type="match status" value="1"/>
</dbReference>